<keyword evidence="6" id="KW-0249">Electron transport</keyword>
<dbReference type="GO" id="GO:0006122">
    <property type="term" value="P:mitochondrial electron transport, ubiquinol to cytochrome c"/>
    <property type="evidence" value="ECO:0007669"/>
    <property type="project" value="InterPro"/>
</dbReference>
<proteinExistence type="inferred from homology"/>
<dbReference type="Gene3D" id="1.10.287.20">
    <property type="entry name" value="Ubiquinol-cytochrome C reductase hinge domain"/>
    <property type="match status" value="1"/>
</dbReference>
<keyword evidence="15" id="KW-1185">Reference proteome</keyword>
<evidence type="ECO:0000313" key="15">
    <source>
        <dbReference type="Proteomes" id="UP000001876"/>
    </source>
</evidence>
<evidence type="ECO:0000256" key="1">
    <source>
        <dbReference type="ARBA" id="ARBA00004137"/>
    </source>
</evidence>
<dbReference type="Pfam" id="PF02320">
    <property type="entry name" value="UCR_hinge"/>
    <property type="match status" value="1"/>
</dbReference>
<dbReference type="eggNOG" id="KOG4763">
    <property type="taxonomic scope" value="Eukaryota"/>
</dbReference>
<dbReference type="STRING" id="564608.C1MSL9"/>
<sequence>DEDPVDIRPELEEACKPKCAKFVAAYDACVERVAKDTTGEAHCTGQYFDLWGCVDKCVAPTLFKHTK</sequence>
<evidence type="ECO:0000256" key="2">
    <source>
        <dbReference type="ARBA" id="ARBA00006498"/>
    </source>
</evidence>
<evidence type="ECO:0000256" key="8">
    <source>
        <dbReference type="ARBA" id="ARBA00023136"/>
    </source>
</evidence>
<dbReference type="EMBL" id="GG663739">
    <property type="protein sequence ID" value="EEH56802.1"/>
    <property type="molecule type" value="Genomic_DNA"/>
</dbReference>
<evidence type="ECO:0000256" key="4">
    <source>
        <dbReference type="ARBA" id="ARBA00022660"/>
    </source>
</evidence>
<dbReference type="GeneID" id="9684141"/>
<dbReference type="PANTHER" id="PTHR15336">
    <property type="entry name" value="UBIQUINOL-CYTOCHROME C REDUCTASE COMPLEX 7.8 KDA PROTEIN"/>
    <property type="match status" value="1"/>
</dbReference>
<dbReference type="SUPFAM" id="SSF81531">
    <property type="entry name" value="Non-heme 11 kDa protein of cytochrome bc1 complex (Ubiquinol-cytochrome c reductase)"/>
    <property type="match status" value="1"/>
</dbReference>
<keyword evidence="9 12" id="KW-1015">Disulfide bond</keyword>
<dbReference type="PIRSF" id="PIRSF000019">
    <property type="entry name" value="Bc1_11K"/>
    <property type="match status" value="1"/>
</dbReference>
<evidence type="ECO:0000256" key="5">
    <source>
        <dbReference type="ARBA" id="ARBA00022792"/>
    </source>
</evidence>
<name>C1MSL9_MICPC</name>
<evidence type="ECO:0000256" key="6">
    <source>
        <dbReference type="ARBA" id="ARBA00022982"/>
    </source>
</evidence>
<comment type="similarity">
    <text evidence="2">Belongs to the UQCRH/QCR6 family.</text>
</comment>
<evidence type="ECO:0000313" key="14">
    <source>
        <dbReference type="EMBL" id="EEH56802.1"/>
    </source>
</evidence>
<evidence type="ECO:0000256" key="11">
    <source>
        <dbReference type="ARBA" id="ARBA00076110"/>
    </source>
</evidence>
<keyword evidence="3" id="KW-0813">Transport</keyword>
<gene>
    <name evidence="14" type="ORF">MICPUCDRAFT_9520</name>
</gene>
<keyword evidence="4" id="KW-0679">Respiratory chain</keyword>
<dbReference type="AlphaFoldDB" id="C1MSL9"/>
<dbReference type="Proteomes" id="UP000001876">
    <property type="component" value="Unassembled WGS sequence"/>
</dbReference>
<feature type="non-terminal residue" evidence="14">
    <location>
        <position position="1"/>
    </location>
</feature>
<evidence type="ECO:0000256" key="12">
    <source>
        <dbReference type="PIRSR" id="PIRSR000019-1"/>
    </source>
</evidence>
<protein>
    <recommendedName>
        <fullName evidence="11">Complex III subunit VI</fullName>
    </recommendedName>
    <alternativeName>
        <fullName evidence="10">Mitochondrial hinge protein</fullName>
    </alternativeName>
</protein>
<reference evidence="14 15" key="1">
    <citation type="journal article" date="2009" name="Science">
        <title>Green evolution and dynamic adaptations revealed by genomes of the marine picoeukaryotes Micromonas.</title>
        <authorList>
            <person name="Worden A.Z."/>
            <person name="Lee J.H."/>
            <person name="Mock T."/>
            <person name="Rouze P."/>
            <person name="Simmons M.P."/>
            <person name="Aerts A.L."/>
            <person name="Allen A.E."/>
            <person name="Cuvelier M.L."/>
            <person name="Derelle E."/>
            <person name="Everett M.V."/>
            <person name="Foulon E."/>
            <person name="Grimwood J."/>
            <person name="Gundlach H."/>
            <person name="Henrissat B."/>
            <person name="Napoli C."/>
            <person name="McDonald S.M."/>
            <person name="Parker M.S."/>
            <person name="Rombauts S."/>
            <person name="Salamov A."/>
            <person name="Von Dassow P."/>
            <person name="Badger J.H."/>
            <person name="Coutinho P.M."/>
            <person name="Demir E."/>
            <person name="Dubchak I."/>
            <person name="Gentemann C."/>
            <person name="Eikrem W."/>
            <person name="Gready J.E."/>
            <person name="John U."/>
            <person name="Lanier W."/>
            <person name="Lindquist E.A."/>
            <person name="Lucas S."/>
            <person name="Mayer K.F."/>
            <person name="Moreau H."/>
            <person name="Not F."/>
            <person name="Otillar R."/>
            <person name="Panaud O."/>
            <person name="Pangilinan J."/>
            <person name="Paulsen I."/>
            <person name="Piegu B."/>
            <person name="Poliakov A."/>
            <person name="Robbens S."/>
            <person name="Schmutz J."/>
            <person name="Toulza E."/>
            <person name="Wyss T."/>
            <person name="Zelensky A."/>
            <person name="Zhou K."/>
            <person name="Armbrust E.V."/>
            <person name="Bhattacharya D."/>
            <person name="Goodenough U.W."/>
            <person name="Van de Peer Y."/>
            <person name="Grigoriev I.V."/>
        </authorList>
    </citation>
    <scope>NUCLEOTIDE SEQUENCE [LARGE SCALE GENOMIC DNA]</scope>
    <source>
        <strain evidence="14 15">CCMP1545</strain>
    </source>
</reference>
<organism evidence="15">
    <name type="scientific">Micromonas pusilla (strain CCMP1545)</name>
    <name type="common">Picoplanktonic green alga</name>
    <dbReference type="NCBI Taxonomy" id="564608"/>
    <lineage>
        <taxon>Eukaryota</taxon>
        <taxon>Viridiplantae</taxon>
        <taxon>Chlorophyta</taxon>
        <taxon>Mamiellophyceae</taxon>
        <taxon>Mamiellales</taxon>
        <taxon>Mamiellaceae</taxon>
        <taxon>Micromonas</taxon>
    </lineage>
</organism>
<dbReference type="InterPro" id="IPR023184">
    <property type="entry name" value="Ubol_cytC_Rdtase_hinge_dom"/>
</dbReference>
<evidence type="ECO:0000256" key="10">
    <source>
        <dbReference type="ARBA" id="ARBA00044364"/>
    </source>
</evidence>
<dbReference type="PANTHER" id="PTHR15336:SF0">
    <property type="entry name" value="CYTOCHROME B-C1 COMPLEX SUBUNIT 6, MITOCHONDRIAL"/>
    <property type="match status" value="1"/>
</dbReference>
<keyword evidence="7" id="KW-0496">Mitochondrion</keyword>
<dbReference type="InterPro" id="IPR036811">
    <property type="entry name" value="Ubol_cytC_Rdtase_hinge_dom_sf"/>
</dbReference>
<evidence type="ECO:0000256" key="3">
    <source>
        <dbReference type="ARBA" id="ARBA00022448"/>
    </source>
</evidence>
<dbReference type="InterPro" id="IPR003422">
    <property type="entry name" value="Cyt_b-c1_6"/>
</dbReference>
<evidence type="ECO:0000259" key="13">
    <source>
        <dbReference type="Pfam" id="PF02320"/>
    </source>
</evidence>
<evidence type="ECO:0000256" key="7">
    <source>
        <dbReference type="ARBA" id="ARBA00023128"/>
    </source>
</evidence>
<feature type="domain" description="Ubiquinol-cytochrome C reductase hinge" evidence="13">
    <location>
        <begin position="6"/>
        <end position="67"/>
    </location>
</feature>
<evidence type="ECO:0000256" key="9">
    <source>
        <dbReference type="ARBA" id="ARBA00023157"/>
    </source>
</evidence>
<comment type="subcellular location">
    <subcellularLocation>
        <location evidence="1">Mitochondrion inner membrane</location>
        <topology evidence="1">Peripheral membrane protein</topology>
        <orientation evidence="1">Intermembrane side</orientation>
    </subcellularLocation>
</comment>
<dbReference type="OMA" id="TIWCDSD"/>
<dbReference type="RefSeq" id="XP_003058347.1">
    <property type="nucleotide sequence ID" value="XM_003058301.2"/>
</dbReference>
<feature type="non-terminal residue" evidence="14">
    <location>
        <position position="67"/>
    </location>
</feature>
<feature type="disulfide bond" evidence="12">
    <location>
        <begin position="29"/>
        <end position="43"/>
    </location>
</feature>
<feature type="disulfide bond" evidence="12">
    <location>
        <begin position="15"/>
        <end position="57"/>
    </location>
</feature>
<dbReference type="OrthoDB" id="405848at2759"/>
<accession>C1MSL9</accession>
<keyword evidence="8" id="KW-0472">Membrane</keyword>
<dbReference type="FunFam" id="1.10.287.20:FF:000001">
    <property type="entry name" value="Cytochrome b-c1 complex subunit 6"/>
    <property type="match status" value="1"/>
</dbReference>
<dbReference type="GO" id="GO:0005743">
    <property type="term" value="C:mitochondrial inner membrane"/>
    <property type="evidence" value="ECO:0007669"/>
    <property type="project" value="UniProtKB-SubCell"/>
</dbReference>
<keyword evidence="5" id="KW-0999">Mitochondrion inner membrane</keyword>
<dbReference type="KEGG" id="mpp:MICPUCDRAFT_9520"/>